<keyword evidence="2" id="KW-0378">Hydrolase</keyword>
<dbReference type="InterPro" id="IPR002640">
    <property type="entry name" value="Arylesterase"/>
</dbReference>
<accession>A0A8J2LMN8</accession>
<keyword evidence="5" id="KW-0479">Metal-binding</keyword>
<comment type="caution">
    <text evidence="6">The sequence shown here is derived from an EMBL/GenBank/DDBJ whole genome shotgun (WGS) entry which is preliminary data.</text>
</comment>
<dbReference type="Gene3D" id="2.120.10.30">
    <property type="entry name" value="TolB, C-terminal domain"/>
    <property type="match status" value="1"/>
</dbReference>
<dbReference type="InterPro" id="IPR011042">
    <property type="entry name" value="6-blade_b-propeller_TolB-like"/>
</dbReference>
<comment type="cofactor">
    <cofactor evidence="5">
        <name>Ca(2+)</name>
        <dbReference type="ChEBI" id="CHEBI:29108"/>
    </cofactor>
    <text evidence="5">Binds 2 calcium ions per subunit.</text>
</comment>
<feature type="binding site" evidence="5">
    <location>
        <position position="166"/>
    </location>
    <ligand>
        <name>Ca(2+)</name>
        <dbReference type="ChEBI" id="CHEBI:29108"/>
        <label>1</label>
        <note>catalytic</note>
    </ligand>
</feature>
<organism evidence="6 7">
    <name type="scientific">Cercopithifilaria johnstoni</name>
    <dbReference type="NCBI Taxonomy" id="2874296"/>
    <lineage>
        <taxon>Eukaryota</taxon>
        <taxon>Metazoa</taxon>
        <taxon>Ecdysozoa</taxon>
        <taxon>Nematoda</taxon>
        <taxon>Chromadorea</taxon>
        <taxon>Rhabditida</taxon>
        <taxon>Spirurina</taxon>
        <taxon>Spiruromorpha</taxon>
        <taxon>Filarioidea</taxon>
        <taxon>Onchocercidae</taxon>
        <taxon>Cercopithifilaria</taxon>
    </lineage>
</organism>
<dbReference type="EMBL" id="CAKAEH010000034">
    <property type="protein sequence ID" value="CAG9529585.1"/>
    <property type="molecule type" value="Genomic_DNA"/>
</dbReference>
<dbReference type="OrthoDB" id="423498at2759"/>
<dbReference type="Pfam" id="PF01731">
    <property type="entry name" value="Arylesterase"/>
    <property type="match status" value="1"/>
</dbReference>
<reference evidence="6" key="1">
    <citation type="submission" date="2021-09" db="EMBL/GenBank/DDBJ databases">
        <authorList>
            <consortium name="Pathogen Informatics"/>
        </authorList>
    </citation>
    <scope>NUCLEOTIDE SEQUENCE</scope>
</reference>
<dbReference type="GO" id="GO:0046872">
    <property type="term" value="F:metal ion binding"/>
    <property type="evidence" value="ECO:0007669"/>
    <property type="project" value="UniProtKB-KW"/>
</dbReference>
<dbReference type="AlphaFoldDB" id="A0A8J2LMN8"/>
<feature type="binding site" evidence="5">
    <location>
        <position position="60"/>
    </location>
    <ligand>
        <name>Ca(2+)</name>
        <dbReference type="ChEBI" id="CHEBI:29108"/>
        <label>1</label>
        <note>catalytic</note>
    </ligand>
</feature>
<keyword evidence="3" id="KW-1015">Disulfide bond</keyword>
<keyword evidence="7" id="KW-1185">Reference proteome</keyword>
<sequence>MVLIPELDIALITSGYARSRGISNITGAVFLYNFMDNKNYEAKKLKIKGFDLQYFIPYGIDIYISRNRVTVYITNSYRDNDTVEVFQLDHNHLLLIHRKTINNDKFRNLADITVVGADRFIVTNYAYCRKGWMQIVEFAIQSSLGSIVYYDGRQGNYLEKYFPTPNGIAINKQQNRLYVASTINEFIRIYHLGKDMSVIFATEISLLSSPNKLFIETGTGNIWVALHPVLYKAHKHIQDPVNIDQRPPSQILRIRLQENDNSWVITEPYANDGATIWGSSAVLFHKNSLLIGSLFGRILHCDIAISQII</sequence>
<evidence type="ECO:0000256" key="5">
    <source>
        <dbReference type="PIRSR" id="PIRSR602640-2"/>
    </source>
</evidence>
<gene>
    <name evidence="6" type="ORF">CJOHNSTONI_LOCUS152</name>
</gene>
<proteinExistence type="inferred from homology"/>
<evidence type="ECO:0000313" key="7">
    <source>
        <dbReference type="Proteomes" id="UP000746747"/>
    </source>
</evidence>
<dbReference type="GO" id="GO:0004064">
    <property type="term" value="F:arylesterase activity"/>
    <property type="evidence" value="ECO:0007669"/>
    <property type="project" value="InterPro"/>
</dbReference>
<dbReference type="SUPFAM" id="SSF63829">
    <property type="entry name" value="Calcium-dependent phosphotriesterase"/>
    <property type="match status" value="1"/>
</dbReference>
<keyword evidence="4" id="KW-0325">Glycoprotein</keyword>
<evidence type="ECO:0000256" key="2">
    <source>
        <dbReference type="ARBA" id="ARBA00022801"/>
    </source>
</evidence>
<dbReference type="PANTHER" id="PTHR11799:SF28">
    <property type="entry name" value="MECHANOSENSORY ABNORMALITY PROTEIN 6"/>
    <property type="match status" value="1"/>
</dbReference>
<evidence type="ECO:0000256" key="4">
    <source>
        <dbReference type="ARBA" id="ARBA00023180"/>
    </source>
</evidence>
<evidence type="ECO:0000256" key="1">
    <source>
        <dbReference type="ARBA" id="ARBA00008595"/>
    </source>
</evidence>
<comment type="similarity">
    <text evidence="1">Belongs to the paraoxonase family.</text>
</comment>
<protein>
    <submittedName>
        <fullName evidence="6">Uncharacterized protein</fullName>
    </submittedName>
</protein>
<dbReference type="PANTHER" id="PTHR11799">
    <property type="entry name" value="PARAOXONASE"/>
    <property type="match status" value="1"/>
</dbReference>
<keyword evidence="5" id="KW-0106">Calcium</keyword>
<evidence type="ECO:0000256" key="3">
    <source>
        <dbReference type="ARBA" id="ARBA00023157"/>
    </source>
</evidence>
<evidence type="ECO:0000313" key="6">
    <source>
        <dbReference type="EMBL" id="CAG9529585.1"/>
    </source>
</evidence>
<feature type="binding site" evidence="5">
    <location>
        <position position="111"/>
    </location>
    <ligand>
        <name>Ca(2+)</name>
        <dbReference type="ChEBI" id="CHEBI:29108"/>
        <label>1</label>
        <note>catalytic</note>
    </ligand>
</feature>
<name>A0A8J2LMN8_9BILA</name>
<dbReference type="InterPro" id="IPR051288">
    <property type="entry name" value="Serum_paraoxonase/arylesterase"/>
</dbReference>
<dbReference type="Proteomes" id="UP000746747">
    <property type="component" value="Unassembled WGS sequence"/>
</dbReference>